<keyword evidence="4" id="KW-1185">Reference proteome</keyword>
<dbReference type="InterPro" id="IPR011330">
    <property type="entry name" value="Glyco_hydro/deAcase_b/a-brl"/>
</dbReference>
<evidence type="ECO:0000256" key="1">
    <source>
        <dbReference type="SAM" id="SignalP"/>
    </source>
</evidence>
<dbReference type="InterPro" id="IPR050248">
    <property type="entry name" value="Polysacc_deacetylase_ArnD"/>
</dbReference>
<feature type="signal peptide" evidence="1">
    <location>
        <begin position="1"/>
        <end position="28"/>
    </location>
</feature>
<reference evidence="3 4" key="1">
    <citation type="submission" date="2016-12" db="EMBL/GenBank/DDBJ databases">
        <title>The whole genome sequencing and assembly of Bacillus cohnii DSM 6307T strain.</title>
        <authorList>
            <person name="Lee Y.-J."/>
            <person name="Yi H."/>
            <person name="Bahn Y.-S."/>
            <person name="Kim J.F."/>
            <person name="Lee D.-W."/>
        </authorList>
    </citation>
    <scope>NUCLEOTIDE SEQUENCE [LARGE SCALE GENOMIC DNA]</scope>
    <source>
        <strain evidence="3 4">DSM 6307</strain>
    </source>
</reference>
<dbReference type="InterPro" id="IPR014235">
    <property type="entry name" value="Spore_PdaA"/>
</dbReference>
<dbReference type="GO" id="GO:0016810">
    <property type="term" value="F:hydrolase activity, acting on carbon-nitrogen (but not peptide) bonds"/>
    <property type="evidence" value="ECO:0007669"/>
    <property type="project" value="InterPro"/>
</dbReference>
<accession>A0A223KKP3</accession>
<dbReference type="AlphaFoldDB" id="A0A223KKP3"/>
<sequence length="272" mass="31448">MRKGMLGFLLISCLFLSTFLPNITAATAYSNTSIHWGFKRSQNHEPPDAGKQYNELLKKYGAKYLGDTSKKEIYLTFDNGYENGYTSQVLDVLKEKKVPATFFVTGYYLKDQPELVRRMAREGHIVGNHSWHHPDLTTANDVRVKKELQMVKDEYEKITGIKEMRYVRPPRGIFSERTMAIAKDEGYQHIFWSLAFVDWKTDQQKGWKYAYDNIMKQIHPGAIILLHTVSKDNAEALGKVIDDLRKEGYEFKSLDELNEPTTIPDPLMLIQN</sequence>
<dbReference type="EMBL" id="CP018866">
    <property type="protein sequence ID" value="AST90032.1"/>
    <property type="molecule type" value="Genomic_DNA"/>
</dbReference>
<organism evidence="3 4">
    <name type="scientific">Sutcliffiella cohnii</name>
    <dbReference type="NCBI Taxonomy" id="33932"/>
    <lineage>
        <taxon>Bacteria</taxon>
        <taxon>Bacillati</taxon>
        <taxon>Bacillota</taxon>
        <taxon>Bacilli</taxon>
        <taxon>Bacillales</taxon>
        <taxon>Bacillaceae</taxon>
        <taxon>Sutcliffiella</taxon>
    </lineage>
</organism>
<dbReference type="KEGG" id="bcoh:BC6307_01400"/>
<gene>
    <name evidence="3" type="ORF">BC6307_01400</name>
</gene>
<name>A0A223KKP3_9BACI</name>
<dbReference type="PANTHER" id="PTHR10587">
    <property type="entry name" value="GLYCOSYL TRANSFERASE-RELATED"/>
    <property type="match status" value="1"/>
</dbReference>
<dbReference type="RefSeq" id="WP_066413905.1">
    <property type="nucleotide sequence ID" value="NZ_CP018866.1"/>
</dbReference>
<dbReference type="Pfam" id="PF01522">
    <property type="entry name" value="Polysacc_deac_1"/>
    <property type="match status" value="1"/>
</dbReference>
<dbReference type="Proteomes" id="UP000215224">
    <property type="component" value="Chromosome"/>
</dbReference>
<dbReference type="InterPro" id="IPR002509">
    <property type="entry name" value="NODB_dom"/>
</dbReference>
<proteinExistence type="predicted"/>
<keyword evidence="1" id="KW-0732">Signal</keyword>
<feature type="domain" description="NodB homology" evidence="2">
    <location>
        <begin position="71"/>
        <end position="252"/>
    </location>
</feature>
<evidence type="ECO:0000313" key="3">
    <source>
        <dbReference type="EMBL" id="AST90032.1"/>
    </source>
</evidence>
<dbReference type="NCBIfam" id="TIGR02884">
    <property type="entry name" value="spore_pdaA"/>
    <property type="match status" value="1"/>
</dbReference>
<protein>
    <submittedName>
        <fullName evidence="3">Delta-lactam-biosynthetic de-N-acetylase</fullName>
    </submittedName>
</protein>
<evidence type="ECO:0000313" key="4">
    <source>
        <dbReference type="Proteomes" id="UP000215224"/>
    </source>
</evidence>
<evidence type="ECO:0000259" key="2">
    <source>
        <dbReference type="PROSITE" id="PS51677"/>
    </source>
</evidence>
<dbReference type="GO" id="GO:0016020">
    <property type="term" value="C:membrane"/>
    <property type="evidence" value="ECO:0007669"/>
    <property type="project" value="TreeGrafter"/>
</dbReference>
<dbReference type="CDD" id="cd10948">
    <property type="entry name" value="CE4_BsPdaA_like"/>
    <property type="match status" value="1"/>
</dbReference>
<dbReference type="SUPFAM" id="SSF88713">
    <property type="entry name" value="Glycoside hydrolase/deacetylase"/>
    <property type="match status" value="1"/>
</dbReference>
<dbReference type="GO" id="GO:0005975">
    <property type="term" value="P:carbohydrate metabolic process"/>
    <property type="evidence" value="ECO:0007669"/>
    <property type="project" value="InterPro"/>
</dbReference>
<dbReference type="PROSITE" id="PS51677">
    <property type="entry name" value="NODB"/>
    <property type="match status" value="1"/>
</dbReference>
<dbReference type="PANTHER" id="PTHR10587:SF78">
    <property type="entry name" value="PEPTIDOGLYCAN-N-ACETYLMURAMIC ACID DEACETYLASE PDAA"/>
    <property type="match status" value="1"/>
</dbReference>
<feature type="chain" id="PRO_5039587963" evidence="1">
    <location>
        <begin position="29"/>
        <end position="272"/>
    </location>
</feature>
<dbReference type="STRING" id="1314751.GCA_001591425_01404"/>
<dbReference type="Gene3D" id="3.20.20.370">
    <property type="entry name" value="Glycoside hydrolase/deacetylase"/>
    <property type="match status" value="1"/>
</dbReference>